<dbReference type="Pfam" id="PF00930">
    <property type="entry name" value="DPPIV_N"/>
    <property type="match status" value="1"/>
</dbReference>
<dbReference type="EMBL" id="CP033464">
    <property type="protein sequence ID" value="QDX94024.1"/>
    <property type="molecule type" value="Genomic_DNA"/>
</dbReference>
<reference evidence="3 4" key="1">
    <citation type="submission" date="2018-11" db="EMBL/GenBank/DDBJ databases">
        <title>Phylogenetic determinants of toxin gene distribution in genomes of Brevibacillus laterosporus.</title>
        <authorList>
            <person name="Glare T.R."/>
            <person name="Durrant A."/>
            <person name="Berry C."/>
            <person name="Palma L."/>
            <person name="Ormskirk M."/>
            <person name="Cox M.O."/>
        </authorList>
    </citation>
    <scope>NUCLEOTIDE SEQUENCE [LARGE SCALE GENOMIC DNA]</scope>
    <source>
        <strain evidence="3 4">1821L</strain>
    </source>
</reference>
<dbReference type="InterPro" id="IPR029058">
    <property type="entry name" value="AB_hydrolase_fold"/>
</dbReference>
<dbReference type="GO" id="GO:0008236">
    <property type="term" value="F:serine-type peptidase activity"/>
    <property type="evidence" value="ECO:0007669"/>
    <property type="project" value="InterPro"/>
</dbReference>
<dbReference type="SUPFAM" id="SSF82171">
    <property type="entry name" value="DPP6 N-terminal domain-like"/>
    <property type="match status" value="1"/>
</dbReference>
<dbReference type="Gene3D" id="3.40.50.1820">
    <property type="entry name" value="alpha/beta hydrolase"/>
    <property type="match status" value="1"/>
</dbReference>
<dbReference type="InterPro" id="IPR050278">
    <property type="entry name" value="Serine_Prot_S9B/DPPIV"/>
</dbReference>
<feature type="domain" description="Peptidase S9 prolyl oligopeptidase catalytic" evidence="1">
    <location>
        <begin position="569"/>
        <end position="760"/>
    </location>
</feature>
<evidence type="ECO:0000313" key="4">
    <source>
        <dbReference type="Proteomes" id="UP000319432"/>
    </source>
</evidence>
<organism evidence="3 4">
    <name type="scientific">Brevibacillus laterosporus</name>
    <name type="common">Bacillus laterosporus</name>
    <dbReference type="NCBI Taxonomy" id="1465"/>
    <lineage>
        <taxon>Bacteria</taxon>
        <taxon>Bacillati</taxon>
        <taxon>Bacillota</taxon>
        <taxon>Bacilli</taxon>
        <taxon>Bacillales</taxon>
        <taxon>Paenibacillaceae</taxon>
        <taxon>Brevibacillus</taxon>
    </lineage>
</organism>
<evidence type="ECO:0000259" key="1">
    <source>
        <dbReference type="Pfam" id="PF00326"/>
    </source>
</evidence>
<feature type="domain" description="Dipeptidylpeptidase IV N-terminal" evidence="2">
    <location>
        <begin position="102"/>
        <end position="473"/>
    </location>
</feature>
<evidence type="ECO:0000313" key="3">
    <source>
        <dbReference type="EMBL" id="QDX94024.1"/>
    </source>
</evidence>
<dbReference type="PANTHER" id="PTHR11731">
    <property type="entry name" value="PROTEASE FAMILY S9B,C DIPEPTIDYL-PEPTIDASE IV-RELATED"/>
    <property type="match status" value="1"/>
</dbReference>
<dbReference type="Gene3D" id="2.140.10.30">
    <property type="entry name" value="Dipeptidylpeptidase IV, N-terminal domain"/>
    <property type="match status" value="1"/>
</dbReference>
<dbReference type="Pfam" id="PF00326">
    <property type="entry name" value="Peptidase_S9"/>
    <property type="match status" value="1"/>
</dbReference>
<accession>A0A518VAK8</accession>
<evidence type="ECO:0000259" key="2">
    <source>
        <dbReference type="Pfam" id="PF00930"/>
    </source>
</evidence>
<dbReference type="InterPro" id="IPR002469">
    <property type="entry name" value="Peptidase_S9B_N"/>
</dbReference>
<dbReference type="OrthoDB" id="9812921at2"/>
<dbReference type="GO" id="GO:0006508">
    <property type="term" value="P:proteolysis"/>
    <property type="evidence" value="ECO:0007669"/>
    <property type="project" value="InterPro"/>
</dbReference>
<gene>
    <name evidence="3" type="ORF">EEL30_18045</name>
</gene>
<dbReference type="Proteomes" id="UP000319432">
    <property type="component" value="Chromosome"/>
</dbReference>
<proteinExistence type="predicted"/>
<sequence length="777" mass="89323">MSSIVTHEHYTRAEKLLSTNTSKYVFNSRVEPNWLGQTNKFWYVRDLRKGDERGKQFMLVDPELKTCKPAFDHKRLSLALSEVLGQTCDPDNLPFNQFEYVNKENSITFQIETTQWTCDLEEYLCKKVKIVETPDARGELLSPDGRWAAFTKDYNLFVRSVVTEKILQLTEDGQPYYDYGSPVQSEITLLTNQLNRQKPPPTAIWSPDSKKLLTHRMDQRLVRELYLVQSVLNVEELRPAPHTYRYSMPGDKHIAQAELVICDIEKRTIVPLNTEPLPVHSDSPLTPGLQLAGWSKASDQVYFVRIARDYKSAQFVVADVKNGSTRTPLEEKTDTFLDFDIFHIGDIAPGQGMCNPNIRLLDDAKSFIWHSERDGWSHLYLYDSYTGKLKNRITSGPWVVRRLLELDEQNGFIYFTAGGREIARDPYYQHLYRVRLDGTELTLLTPENAEHIISFSPDLQYFVDTYSRIDLPPISVLRAADGRLIRELEHADVEMLLELGYQMPERITVKARDGITDLYGIMVRPAKFDSARKYPVIDYVYGGPQRINTPKIFCGEALMGGLDLLGGAQQFAQLGFVTIILDGLGTPYRHKAFHDVTYGKLEEAAGLADHVTGIRQLAKRYPFIDLDRIGVWGLSGGGYASTRAILLYPDFYKVAVSVSGNHDQRIYMSLWGERYQGEYDLELYRKQDNTTLVDNLKGNLLLVHGEVDDNVHPGHTFRMVDALIKANKDFDLLIMPNRKHSFSLHPYFIRKKWNYFVKHLMGMEPPKEYIIGREERK</sequence>
<dbReference type="AlphaFoldDB" id="A0A518VAK8"/>
<name>A0A518VAK8_BRELA</name>
<dbReference type="PANTHER" id="PTHR11731:SF118">
    <property type="entry name" value="BLR1971 PROTEIN"/>
    <property type="match status" value="1"/>
</dbReference>
<protein>
    <submittedName>
        <fullName evidence="3">S9 family peptidase</fullName>
    </submittedName>
</protein>
<dbReference type="SUPFAM" id="SSF53474">
    <property type="entry name" value="alpha/beta-Hydrolases"/>
    <property type="match status" value="1"/>
</dbReference>
<keyword evidence="4" id="KW-1185">Reference proteome</keyword>
<dbReference type="InterPro" id="IPR001375">
    <property type="entry name" value="Peptidase_S9_cat"/>
</dbReference>